<protein>
    <submittedName>
        <fullName evidence="2">DUF6233 domain-containing protein</fullName>
    </submittedName>
</protein>
<dbReference type="RefSeq" id="WP_329505559.1">
    <property type="nucleotide sequence ID" value="NZ_BAAAYZ010000072.1"/>
</dbReference>
<evidence type="ECO:0000256" key="1">
    <source>
        <dbReference type="SAM" id="MobiDB-lite"/>
    </source>
</evidence>
<dbReference type="Pfam" id="PF19746">
    <property type="entry name" value="DUF6233"/>
    <property type="match status" value="1"/>
</dbReference>
<proteinExistence type="predicted"/>
<evidence type="ECO:0000313" key="2">
    <source>
        <dbReference type="EMBL" id="MED7821494.1"/>
    </source>
</evidence>
<accession>A0ABU7FC65</accession>
<dbReference type="Proteomes" id="UP001333996">
    <property type="component" value="Unassembled WGS sequence"/>
</dbReference>
<organism evidence="2 3">
    <name type="scientific">Streptomyces chiangmaiensis</name>
    <dbReference type="NCBI Taxonomy" id="766497"/>
    <lineage>
        <taxon>Bacteria</taxon>
        <taxon>Bacillati</taxon>
        <taxon>Actinomycetota</taxon>
        <taxon>Actinomycetes</taxon>
        <taxon>Kitasatosporales</taxon>
        <taxon>Streptomycetaceae</taxon>
        <taxon>Streptomyces</taxon>
    </lineage>
</organism>
<comment type="caution">
    <text evidence="2">The sequence shown here is derived from an EMBL/GenBank/DDBJ whole genome shotgun (WGS) entry which is preliminary data.</text>
</comment>
<feature type="region of interest" description="Disordered" evidence="1">
    <location>
        <begin position="44"/>
        <end position="108"/>
    </location>
</feature>
<gene>
    <name evidence="2" type="ORF">VXC91_05725</name>
</gene>
<reference evidence="2" key="1">
    <citation type="submission" date="2024-01" db="EMBL/GenBank/DDBJ databases">
        <title>First draft genome sequence data of TA4-1, the type strain of Gram-positive actinobacterium Streptomyces chiangmaiensis.</title>
        <authorList>
            <person name="Yasawong M."/>
            <person name="Nantapong N."/>
        </authorList>
    </citation>
    <scope>NUCLEOTIDE SEQUENCE</scope>
    <source>
        <strain evidence="2">TA4-1</strain>
    </source>
</reference>
<dbReference type="EMBL" id="JAYWVC010000010">
    <property type="protein sequence ID" value="MED7821494.1"/>
    <property type="molecule type" value="Genomic_DNA"/>
</dbReference>
<sequence>MTELPPDPARLRAILAYLKERVAENETVGIYLRLQYDAVREALGRAEEQRSARPTPRSQRRSSAPALATTHHAKEASGFTVEQQKRAVGPEPARSHTADCTSGGTKHPIGAQEARAALMDPMVEACPFCRPDAALGMDLD</sequence>
<name>A0ABU7FC65_9ACTN</name>
<evidence type="ECO:0000313" key="3">
    <source>
        <dbReference type="Proteomes" id="UP001333996"/>
    </source>
</evidence>
<keyword evidence="3" id="KW-1185">Reference proteome</keyword>
<dbReference type="InterPro" id="IPR046200">
    <property type="entry name" value="DUF6233"/>
</dbReference>